<feature type="signal peptide" evidence="2">
    <location>
        <begin position="1"/>
        <end position="26"/>
    </location>
</feature>
<reference evidence="3 4" key="1">
    <citation type="submission" date="2021-06" db="EMBL/GenBank/DDBJ databases">
        <title>Differences between aerobic and microaerobic xylene degrading microbial communities.</title>
        <authorList>
            <person name="Banerjee S."/>
            <person name="Tancsics A."/>
        </authorList>
    </citation>
    <scope>NUCLEOTIDE SEQUENCE [LARGE SCALE GENOMIC DNA]</scope>
    <source>
        <strain evidence="3 4">MAP12</strain>
    </source>
</reference>
<evidence type="ECO:0000256" key="2">
    <source>
        <dbReference type="SAM" id="SignalP"/>
    </source>
</evidence>
<dbReference type="RefSeq" id="WP_217682651.1">
    <property type="nucleotide sequence ID" value="NZ_JAHRGL010000049.1"/>
</dbReference>
<feature type="region of interest" description="Disordered" evidence="1">
    <location>
        <begin position="25"/>
        <end position="49"/>
    </location>
</feature>
<name>A0ABS6MZI6_9GAMM</name>
<dbReference type="EMBL" id="JAHRGL010000049">
    <property type="protein sequence ID" value="MBV2134215.1"/>
    <property type="molecule type" value="Genomic_DNA"/>
</dbReference>
<evidence type="ECO:0008006" key="5">
    <source>
        <dbReference type="Google" id="ProtNLM"/>
    </source>
</evidence>
<keyword evidence="2" id="KW-0732">Signal</keyword>
<comment type="caution">
    <text evidence="3">The sequence shown here is derived from an EMBL/GenBank/DDBJ whole genome shotgun (WGS) entry which is preliminary data.</text>
</comment>
<organism evidence="3 4">
    <name type="scientific">Geopseudomonas aromaticivorans</name>
    <dbReference type="NCBI Taxonomy" id="2849492"/>
    <lineage>
        <taxon>Bacteria</taxon>
        <taxon>Pseudomonadati</taxon>
        <taxon>Pseudomonadota</taxon>
        <taxon>Gammaproteobacteria</taxon>
        <taxon>Pseudomonadales</taxon>
        <taxon>Pseudomonadaceae</taxon>
        <taxon>Geopseudomonas</taxon>
    </lineage>
</organism>
<evidence type="ECO:0000313" key="4">
    <source>
        <dbReference type="Proteomes" id="UP000813068"/>
    </source>
</evidence>
<proteinExistence type="predicted"/>
<evidence type="ECO:0000313" key="3">
    <source>
        <dbReference type="EMBL" id="MBV2134215.1"/>
    </source>
</evidence>
<keyword evidence="4" id="KW-1185">Reference proteome</keyword>
<protein>
    <recommendedName>
        <fullName evidence="5">Lipoprotein</fullName>
    </recommendedName>
</protein>
<dbReference type="Proteomes" id="UP000813068">
    <property type="component" value="Unassembled WGS sequence"/>
</dbReference>
<gene>
    <name evidence="3" type="ORF">KRX52_15655</name>
</gene>
<evidence type="ECO:0000256" key="1">
    <source>
        <dbReference type="SAM" id="MobiDB-lite"/>
    </source>
</evidence>
<accession>A0ABS6MZI6</accession>
<sequence>MSTALRCLPLLALLLLGACQSPSPRALDPVQPAPQTAVPAAPQAQDQPQTLAQQFEAQLAADDLDAASRTFDRLRQQGDGQRLQDYQQLLADAWLQRSQRALEKGDLNAATTALAKARALMPKAPALTNGLGGNVQRKAPAAGSQ</sequence>
<dbReference type="PROSITE" id="PS51257">
    <property type="entry name" value="PROKAR_LIPOPROTEIN"/>
    <property type="match status" value="1"/>
</dbReference>
<feature type="compositionally biased region" description="Low complexity" evidence="1">
    <location>
        <begin position="28"/>
        <end position="49"/>
    </location>
</feature>
<feature type="region of interest" description="Disordered" evidence="1">
    <location>
        <begin position="125"/>
        <end position="145"/>
    </location>
</feature>
<feature type="chain" id="PRO_5045444182" description="Lipoprotein" evidence="2">
    <location>
        <begin position="27"/>
        <end position="145"/>
    </location>
</feature>